<dbReference type="CDD" id="cd01140">
    <property type="entry name" value="FatB"/>
    <property type="match status" value="1"/>
</dbReference>
<keyword evidence="9" id="KW-1185">Reference proteome</keyword>
<dbReference type="Proteomes" id="UP000073601">
    <property type="component" value="Unassembled WGS sequence"/>
</dbReference>
<evidence type="ECO:0000256" key="4">
    <source>
        <dbReference type="ARBA" id="ARBA00022496"/>
    </source>
</evidence>
<evidence type="ECO:0000256" key="5">
    <source>
        <dbReference type="ARBA" id="ARBA00022729"/>
    </source>
</evidence>
<keyword evidence="3" id="KW-0813">Transport</keyword>
<gene>
    <name evidence="8" type="primary">yclQ</name>
    <name evidence="8" type="ORF">GMA8713_01630</name>
</gene>
<feature type="signal peptide" evidence="6">
    <location>
        <begin position="1"/>
        <end position="19"/>
    </location>
</feature>
<evidence type="ECO:0000256" key="6">
    <source>
        <dbReference type="SAM" id="SignalP"/>
    </source>
</evidence>
<keyword evidence="4" id="KW-0406">Ion transport</keyword>
<dbReference type="GO" id="GO:0030288">
    <property type="term" value="C:outer membrane-bounded periplasmic space"/>
    <property type="evidence" value="ECO:0007669"/>
    <property type="project" value="TreeGrafter"/>
</dbReference>
<dbReference type="SUPFAM" id="SSF53807">
    <property type="entry name" value="Helical backbone' metal receptor"/>
    <property type="match status" value="1"/>
</dbReference>
<dbReference type="OrthoDB" id="63946at2"/>
<keyword evidence="4" id="KW-0408">Iron</keyword>
<sequence>MKTFIQIALLSLATTSAVAADSVVIEHRMGKTEVRGVPERVVVIGLGSLDAVNALGIDPVAVSKTLPQVPTYLEKFKDDKYANVGSLFEPNFEEIYNQNPDIIIVGPRSSPSFDELSKIAPTVVFAADTSRGYWDATQEQWRNLGKVFGKEELVEQKIAAMDKEFKAISDYNQTNGVDALTIMSAGGKLSSFGADSRFSAIYTDFGFNESVKGIKASNHGDMISFEFIRKSDPKTLLVIDRDTLINPAESETREQFDNDLIKATQAYKNNKMTYLDLNAWYLSMSGITATEQMISDIKNSVDL</sequence>
<comment type="similarity">
    <text evidence="2">Belongs to the bacterial solute-binding protein 8 family.</text>
</comment>
<feature type="chain" id="PRO_5007281971" evidence="6">
    <location>
        <begin position="20"/>
        <end position="303"/>
    </location>
</feature>
<reference evidence="9" key="1">
    <citation type="submission" date="2016-02" db="EMBL/GenBank/DDBJ databases">
        <authorList>
            <person name="Rodrigo-Torres Lidia"/>
            <person name="Arahal R.David."/>
        </authorList>
    </citation>
    <scope>NUCLEOTIDE SEQUENCE [LARGE SCALE GENOMIC DNA]</scope>
    <source>
        <strain evidence="9">CECT 8713</strain>
    </source>
</reference>
<dbReference type="PROSITE" id="PS50983">
    <property type="entry name" value="FE_B12_PBP"/>
    <property type="match status" value="1"/>
</dbReference>
<evidence type="ECO:0000256" key="2">
    <source>
        <dbReference type="ARBA" id="ARBA00008814"/>
    </source>
</evidence>
<keyword evidence="4" id="KW-0410">Iron transport</keyword>
<dbReference type="PANTHER" id="PTHR30532">
    <property type="entry name" value="IRON III DICITRATE-BINDING PERIPLASMIC PROTEIN"/>
    <property type="match status" value="1"/>
</dbReference>
<name>A0A128F371_9GAMM</name>
<dbReference type="InterPro" id="IPR051313">
    <property type="entry name" value="Bact_iron-sidero_bind"/>
</dbReference>
<dbReference type="AlphaFoldDB" id="A0A128F371"/>
<evidence type="ECO:0000259" key="7">
    <source>
        <dbReference type="PROSITE" id="PS50983"/>
    </source>
</evidence>
<feature type="domain" description="Fe/B12 periplasmic-binding" evidence="7">
    <location>
        <begin position="40"/>
        <end position="303"/>
    </location>
</feature>
<dbReference type="EMBL" id="FIZY01000011">
    <property type="protein sequence ID" value="CZF80864.1"/>
    <property type="molecule type" value="Genomic_DNA"/>
</dbReference>
<organism evidence="8 9">
    <name type="scientific">Grimontia marina</name>
    <dbReference type="NCBI Taxonomy" id="646534"/>
    <lineage>
        <taxon>Bacteria</taxon>
        <taxon>Pseudomonadati</taxon>
        <taxon>Pseudomonadota</taxon>
        <taxon>Gammaproteobacteria</taxon>
        <taxon>Vibrionales</taxon>
        <taxon>Vibrionaceae</taxon>
        <taxon>Grimontia</taxon>
    </lineage>
</organism>
<keyword evidence="5 6" id="KW-0732">Signal</keyword>
<evidence type="ECO:0000313" key="8">
    <source>
        <dbReference type="EMBL" id="CZF80864.1"/>
    </source>
</evidence>
<evidence type="ECO:0000256" key="3">
    <source>
        <dbReference type="ARBA" id="ARBA00022448"/>
    </source>
</evidence>
<protein>
    <submittedName>
        <fullName evidence="8">Putative ABC transporter solute-binding protein YclQ</fullName>
    </submittedName>
</protein>
<comment type="subcellular location">
    <subcellularLocation>
        <location evidence="1">Cell envelope</location>
    </subcellularLocation>
</comment>
<dbReference type="RefSeq" id="WP_062707692.1">
    <property type="nucleotide sequence ID" value="NZ_CAWRCI010000011.1"/>
</dbReference>
<dbReference type="InterPro" id="IPR002491">
    <property type="entry name" value="ABC_transptr_periplasmic_BD"/>
</dbReference>
<accession>A0A128F371</accession>
<proteinExistence type="inferred from homology"/>
<dbReference type="Pfam" id="PF01497">
    <property type="entry name" value="Peripla_BP_2"/>
    <property type="match status" value="1"/>
</dbReference>
<dbReference type="GO" id="GO:1901678">
    <property type="term" value="P:iron coordination entity transport"/>
    <property type="evidence" value="ECO:0007669"/>
    <property type="project" value="UniProtKB-ARBA"/>
</dbReference>
<evidence type="ECO:0000313" key="9">
    <source>
        <dbReference type="Proteomes" id="UP000073601"/>
    </source>
</evidence>
<dbReference type="Gene3D" id="3.40.50.1980">
    <property type="entry name" value="Nitrogenase molybdenum iron protein domain"/>
    <property type="match status" value="2"/>
</dbReference>
<evidence type="ECO:0000256" key="1">
    <source>
        <dbReference type="ARBA" id="ARBA00004196"/>
    </source>
</evidence>
<dbReference type="PANTHER" id="PTHR30532:SF28">
    <property type="entry name" value="PETROBACTIN-BINDING PROTEIN YCLQ"/>
    <property type="match status" value="1"/>
</dbReference>
<dbReference type="InterPro" id="IPR033870">
    <property type="entry name" value="FatB"/>
</dbReference>